<dbReference type="Pfam" id="PF03309">
    <property type="entry name" value="Pan_kinase"/>
    <property type="match status" value="1"/>
</dbReference>
<dbReference type="InterPro" id="IPR004619">
    <property type="entry name" value="Type_III_PanK"/>
</dbReference>
<keyword evidence="12 16" id="KW-0630">Potassium</keyword>
<proteinExistence type="inferred from homology"/>
<dbReference type="NCBIfam" id="TIGR00671">
    <property type="entry name" value="baf"/>
    <property type="match status" value="1"/>
</dbReference>
<evidence type="ECO:0000256" key="12">
    <source>
        <dbReference type="ARBA" id="ARBA00022958"/>
    </source>
</evidence>
<dbReference type="EMBL" id="BAABBN010000006">
    <property type="protein sequence ID" value="GAA3923613.1"/>
    <property type="molecule type" value="Genomic_DNA"/>
</dbReference>
<comment type="similarity">
    <text evidence="14 16">Belongs to the type III pantothenate kinase family.</text>
</comment>
<dbReference type="Proteomes" id="UP001501565">
    <property type="component" value="Unassembled WGS sequence"/>
</dbReference>
<evidence type="ECO:0000313" key="18">
    <source>
        <dbReference type="Proteomes" id="UP001501565"/>
    </source>
</evidence>
<evidence type="ECO:0000256" key="13">
    <source>
        <dbReference type="ARBA" id="ARBA00022993"/>
    </source>
</evidence>
<evidence type="ECO:0000313" key="17">
    <source>
        <dbReference type="EMBL" id="GAA3923613.1"/>
    </source>
</evidence>
<evidence type="ECO:0000256" key="9">
    <source>
        <dbReference type="ARBA" id="ARBA00022741"/>
    </source>
</evidence>
<dbReference type="EC" id="2.7.1.33" evidence="6 16"/>
<evidence type="ECO:0000256" key="8">
    <source>
        <dbReference type="ARBA" id="ARBA00022679"/>
    </source>
</evidence>
<evidence type="ECO:0000256" key="3">
    <source>
        <dbReference type="ARBA" id="ARBA00004496"/>
    </source>
</evidence>
<accession>A0ABP7ML63</accession>
<feature type="binding site" evidence="16">
    <location>
        <position position="89"/>
    </location>
    <ligand>
        <name>substrate</name>
    </ligand>
</feature>
<name>A0ABP7ML63_9GAMM</name>
<keyword evidence="18" id="KW-1185">Reference proteome</keyword>
<comment type="pathway">
    <text evidence="4 16">Cofactor biosynthesis; coenzyme A biosynthesis; CoA from (R)-pantothenate: step 1/5.</text>
</comment>
<feature type="binding site" evidence="16">
    <location>
        <position position="121"/>
    </location>
    <ligand>
        <name>ATP</name>
        <dbReference type="ChEBI" id="CHEBI:30616"/>
    </ligand>
</feature>
<dbReference type="SUPFAM" id="SSF53067">
    <property type="entry name" value="Actin-like ATPase domain"/>
    <property type="match status" value="2"/>
</dbReference>
<comment type="function">
    <text evidence="16">Catalyzes the phosphorylation of pantothenate (Pan), the first step in CoA biosynthesis.</text>
</comment>
<evidence type="ECO:0000256" key="1">
    <source>
        <dbReference type="ARBA" id="ARBA00001206"/>
    </source>
</evidence>
<reference evidence="18" key="1">
    <citation type="journal article" date="2019" name="Int. J. Syst. Evol. Microbiol.">
        <title>The Global Catalogue of Microorganisms (GCM) 10K type strain sequencing project: providing services to taxonomists for standard genome sequencing and annotation.</title>
        <authorList>
            <consortium name="The Broad Institute Genomics Platform"/>
            <consortium name="The Broad Institute Genome Sequencing Center for Infectious Disease"/>
            <person name="Wu L."/>
            <person name="Ma J."/>
        </authorList>
    </citation>
    <scope>NUCLEOTIDE SEQUENCE [LARGE SCALE GENOMIC DNA]</scope>
    <source>
        <strain evidence="18">JCM 17551</strain>
    </source>
</reference>
<dbReference type="HAMAP" id="MF_01274">
    <property type="entry name" value="Pantothen_kinase_3"/>
    <property type="match status" value="1"/>
</dbReference>
<organism evidence="17 18">
    <name type="scientific">Litoribacillus peritrichatus</name>
    <dbReference type="NCBI Taxonomy" id="718191"/>
    <lineage>
        <taxon>Bacteria</taxon>
        <taxon>Pseudomonadati</taxon>
        <taxon>Pseudomonadota</taxon>
        <taxon>Gammaproteobacteria</taxon>
        <taxon>Oceanospirillales</taxon>
        <taxon>Oceanospirillaceae</taxon>
        <taxon>Litoribacillus</taxon>
    </lineage>
</organism>
<comment type="subcellular location">
    <subcellularLocation>
        <location evidence="3 16">Cytoplasm</location>
    </subcellularLocation>
</comment>
<keyword evidence="7 16" id="KW-0963">Cytoplasm</keyword>
<evidence type="ECO:0000256" key="15">
    <source>
        <dbReference type="ARBA" id="ARBA00040883"/>
    </source>
</evidence>
<feature type="binding site" evidence="16">
    <location>
        <position position="118"/>
    </location>
    <ligand>
        <name>K(+)</name>
        <dbReference type="ChEBI" id="CHEBI:29103"/>
    </ligand>
</feature>
<feature type="binding site" evidence="16">
    <location>
        <begin position="96"/>
        <end position="99"/>
    </location>
    <ligand>
        <name>substrate</name>
    </ligand>
</feature>
<comment type="caution">
    <text evidence="17">The sequence shown here is derived from an EMBL/GenBank/DDBJ whole genome shotgun (WGS) entry which is preliminary data.</text>
</comment>
<comment type="cofactor">
    <cofactor evidence="16">
        <name>NH4(+)</name>
        <dbReference type="ChEBI" id="CHEBI:28938"/>
    </cofactor>
    <cofactor evidence="16">
        <name>K(+)</name>
        <dbReference type="ChEBI" id="CHEBI:29103"/>
    </cofactor>
    <text evidence="16">A monovalent cation. Ammonium or potassium.</text>
</comment>
<keyword evidence="8 16" id="KW-0808">Transferase</keyword>
<evidence type="ECO:0000256" key="4">
    <source>
        <dbReference type="ARBA" id="ARBA00005225"/>
    </source>
</evidence>
<comment type="cofactor">
    <cofactor evidence="2">
        <name>K(+)</name>
        <dbReference type="ChEBI" id="CHEBI:29103"/>
    </cofactor>
</comment>
<sequence>MSKLYMDLGNTSLKVFNEQGELLGAYNKYMDNWEEDFKRIFEPTCYVSCILASVATKAELSKIKSLLPDGISLTEASFNLGLWSVVPCYQDPSKLGIDRLLAMEAAFRESESSVVVIDCGSAVTVDYVSQTGFHEGGYIVPGYRLQMESLLRDTSLSFEDIRPSLGLGQSTSECIRNGSLRMITSLCESVIERYQPSVVVLTGGDLSGDLSSLSQLGRRDDLLVFKGLNYVYKSV</sequence>
<evidence type="ECO:0000256" key="5">
    <source>
        <dbReference type="ARBA" id="ARBA00011738"/>
    </source>
</evidence>
<evidence type="ECO:0000256" key="10">
    <source>
        <dbReference type="ARBA" id="ARBA00022777"/>
    </source>
</evidence>
<protein>
    <recommendedName>
        <fullName evidence="15 16">Type III pantothenate kinase</fullName>
        <ecNumber evidence="6 16">2.7.1.33</ecNumber>
    </recommendedName>
    <alternativeName>
        <fullName evidence="16">PanK-III</fullName>
    </alternativeName>
    <alternativeName>
        <fullName evidence="16">Pantothenic acid kinase</fullName>
    </alternativeName>
</protein>
<evidence type="ECO:0000256" key="2">
    <source>
        <dbReference type="ARBA" id="ARBA00001958"/>
    </source>
</evidence>
<comment type="subunit">
    <text evidence="5 16">Homodimer.</text>
</comment>
<dbReference type="Gene3D" id="3.30.420.40">
    <property type="match status" value="2"/>
</dbReference>
<dbReference type="PANTHER" id="PTHR34265">
    <property type="entry name" value="TYPE III PANTOTHENATE KINASE"/>
    <property type="match status" value="1"/>
</dbReference>
<evidence type="ECO:0000256" key="6">
    <source>
        <dbReference type="ARBA" id="ARBA00012102"/>
    </source>
</evidence>
<evidence type="ECO:0000256" key="11">
    <source>
        <dbReference type="ARBA" id="ARBA00022840"/>
    </source>
</evidence>
<feature type="active site" description="Proton acceptor" evidence="16">
    <location>
        <position position="98"/>
    </location>
</feature>
<keyword evidence="13 16" id="KW-0173">Coenzyme A biosynthesis</keyword>
<dbReference type="PANTHER" id="PTHR34265:SF1">
    <property type="entry name" value="TYPE III PANTOTHENATE KINASE"/>
    <property type="match status" value="1"/>
</dbReference>
<evidence type="ECO:0000256" key="7">
    <source>
        <dbReference type="ARBA" id="ARBA00022490"/>
    </source>
</evidence>
<evidence type="ECO:0000256" key="16">
    <source>
        <dbReference type="HAMAP-Rule" id="MF_01274"/>
    </source>
</evidence>
<evidence type="ECO:0000256" key="14">
    <source>
        <dbReference type="ARBA" id="ARBA00038036"/>
    </source>
</evidence>
<keyword evidence="10 16" id="KW-0418">Kinase</keyword>
<keyword evidence="11 16" id="KW-0067">ATP-binding</keyword>
<feature type="binding site" evidence="16">
    <location>
        <begin position="7"/>
        <end position="14"/>
    </location>
    <ligand>
        <name>ATP</name>
        <dbReference type="ChEBI" id="CHEBI:30616"/>
    </ligand>
</feature>
<dbReference type="RefSeq" id="WP_344798009.1">
    <property type="nucleotide sequence ID" value="NZ_BAABBN010000006.1"/>
</dbReference>
<dbReference type="InterPro" id="IPR043129">
    <property type="entry name" value="ATPase_NBD"/>
</dbReference>
<gene>
    <name evidence="16" type="primary">coaX</name>
    <name evidence="17" type="ORF">GCM10022277_19390</name>
</gene>
<dbReference type="CDD" id="cd24015">
    <property type="entry name" value="ASKHA_NBD_PanK-III"/>
    <property type="match status" value="1"/>
</dbReference>
<keyword evidence="16" id="KW-0479">Metal-binding</keyword>
<feature type="binding site" evidence="16">
    <location>
        <position position="171"/>
    </location>
    <ligand>
        <name>substrate</name>
    </ligand>
</feature>
<comment type="catalytic activity">
    <reaction evidence="1 16">
        <text>(R)-pantothenate + ATP = (R)-4'-phosphopantothenate + ADP + H(+)</text>
        <dbReference type="Rhea" id="RHEA:16373"/>
        <dbReference type="ChEBI" id="CHEBI:10986"/>
        <dbReference type="ChEBI" id="CHEBI:15378"/>
        <dbReference type="ChEBI" id="CHEBI:29032"/>
        <dbReference type="ChEBI" id="CHEBI:30616"/>
        <dbReference type="ChEBI" id="CHEBI:456216"/>
        <dbReference type="EC" id="2.7.1.33"/>
    </reaction>
</comment>
<keyword evidence="9 16" id="KW-0547">Nucleotide-binding</keyword>